<dbReference type="CDD" id="cd00060">
    <property type="entry name" value="FHA"/>
    <property type="match status" value="1"/>
</dbReference>
<dbReference type="Gene3D" id="2.60.200.20">
    <property type="match status" value="1"/>
</dbReference>
<dbReference type="InterPro" id="IPR008984">
    <property type="entry name" value="SMAD_FHA_dom_sf"/>
</dbReference>
<dbReference type="InterPro" id="IPR045962">
    <property type="entry name" value="DUF6382"/>
</dbReference>
<evidence type="ECO:0000313" key="2">
    <source>
        <dbReference type="EMBL" id="EFM11749.1"/>
    </source>
</evidence>
<accession>E0I6T3</accession>
<dbReference type="InterPro" id="IPR000253">
    <property type="entry name" value="FHA_dom"/>
</dbReference>
<dbReference type="STRING" id="717606.PaecuDRAFT_1355"/>
<keyword evidence="3" id="KW-1185">Reference proteome</keyword>
<dbReference type="eggNOG" id="COG1716">
    <property type="taxonomic scope" value="Bacteria"/>
</dbReference>
<protein>
    <submittedName>
        <fullName evidence="2">FHA domain containing protein</fullName>
    </submittedName>
</protein>
<dbReference type="RefSeq" id="WP_006037368.1">
    <property type="nucleotide sequence ID" value="NZ_AEDD01000003.1"/>
</dbReference>
<feature type="domain" description="FHA" evidence="1">
    <location>
        <begin position="450"/>
        <end position="500"/>
    </location>
</feature>
<sequence length="529" mass="58241">MDSFRVDFAMARGHELILERECPIKRDELDAMEMQMLRGNRIPFLLPVEWADMDGNVSFRYAIEGRRMLAHQLQLKPMGMNDFYVFLLAVAEALDECKSYLLRPECCLLREPYLFVGDKWEDVSLLYVPLIASADQERQPEGGAGGFASLVLRLAAHVHSLDGDGLQLVLKQLNDGQGVRSALKRTLLLLLGEGDQSEEARSPLTASPVILNDEPAARELSVHQPPIQPIPPLQQKWESPMAWGSSEQDAAGEGAEASVNAPELSRSRWLLIAVCFIVAALSWRYGYAANPSEGRLLMSAGATLCIVAGGWGVWRQKLRRVSSGTTTIFGTSSFEPHEQSVQEEPMYWPDSRMLENRSLFNQARSAPIHAGNPPVDMDVPVGSDAAAPRQKRNPQLASIVPDATVWMGKSEGKAEMSQQATPRWQLERSADGSKDTIHLSSKLQQQSAVFQIGRFAEKVDYADAHSGISRVHVELDGNVDGLMAKDMGSRNGTTLNGNPMIAYKTYKLQDGDALQLAGSGGPVYTVRQL</sequence>
<reference evidence="2 3" key="1">
    <citation type="submission" date="2010-07" db="EMBL/GenBank/DDBJ databases">
        <title>The draft genome of Paenibacillus curdlanolyticus YK9.</title>
        <authorList>
            <consortium name="US DOE Joint Genome Institute (JGI-PGF)"/>
            <person name="Lucas S."/>
            <person name="Copeland A."/>
            <person name="Lapidus A."/>
            <person name="Cheng J.-F."/>
            <person name="Bruce D."/>
            <person name="Goodwin L."/>
            <person name="Pitluck S."/>
            <person name="Land M.L."/>
            <person name="Hauser L."/>
            <person name="Chang Y.-J."/>
            <person name="Jeffries C."/>
            <person name="Anderson I.J."/>
            <person name="Johnson E."/>
            <person name="Loganathan U."/>
            <person name="Mulhopadhyay B."/>
            <person name="Kyrpides N."/>
            <person name="Woyke T.J."/>
        </authorList>
    </citation>
    <scope>NUCLEOTIDE SEQUENCE [LARGE SCALE GENOMIC DNA]</scope>
    <source>
        <strain evidence="2 3">YK9</strain>
    </source>
</reference>
<evidence type="ECO:0000313" key="3">
    <source>
        <dbReference type="Proteomes" id="UP000005387"/>
    </source>
</evidence>
<gene>
    <name evidence="2" type="ORF">PaecuDRAFT_1355</name>
</gene>
<proteinExistence type="predicted"/>
<dbReference type="Pfam" id="PF19909">
    <property type="entry name" value="DUF6382"/>
    <property type="match status" value="1"/>
</dbReference>
<evidence type="ECO:0000259" key="1">
    <source>
        <dbReference type="PROSITE" id="PS50006"/>
    </source>
</evidence>
<dbReference type="Pfam" id="PF00498">
    <property type="entry name" value="FHA"/>
    <property type="match status" value="1"/>
</dbReference>
<name>E0I6T3_9BACL</name>
<dbReference type="SUPFAM" id="SSF49879">
    <property type="entry name" value="SMAD/FHA domain"/>
    <property type="match status" value="1"/>
</dbReference>
<dbReference type="AlphaFoldDB" id="E0I6T3"/>
<dbReference type="Proteomes" id="UP000005387">
    <property type="component" value="Unassembled WGS sequence"/>
</dbReference>
<dbReference type="OrthoDB" id="9783862at2"/>
<organism evidence="2 3">
    <name type="scientific">Paenibacillus curdlanolyticus YK9</name>
    <dbReference type="NCBI Taxonomy" id="717606"/>
    <lineage>
        <taxon>Bacteria</taxon>
        <taxon>Bacillati</taxon>
        <taxon>Bacillota</taxon>
        <taxon>Bacilli</taxon>
        <taxon>Bacillales</taxon>
        <taxon>Paenibacillaceae</taxon>
        <taxon>Paenibacillus</taxon>
    </lineage>
</organism>
<dbReference type="PROSITE" id="PS50006">
    <property type="entry name" value="FHA_DOMAIN"/>
    <property type="match status" value="1"/>
</dbReference>
<dbReference type="EMBL" id="AEDD01000003">
    <property type="protein sequence ID" value="EFM11749.1"/>
    <property type="molecule type" value="Genomic_DNA"/>
</dbReference>
<dbReference type="SMART" id="SM00240">
    <property type="entry name" value="FHA"/>
    <property type="match status" value="1"/>
</dbReference>